<feature type="compositionally biased region" description="Polar residues" evidence="1">
    <location>
        <begin position="38"/>
        <end position="49"/>
    </location>
</feature>
<comment type="caution">
    <text evidence="2">The sequence shown here is derived from an EMBL/GenBank/DDBJ whole genome shotgun (WGS) entry which is preliminary data.</text>
</comment>
<feature type="compositionally biased region" description="Acidic residues" evidence="1">
    <location>
        <begin position="91"/>
        <end position="101"/>
    </location>
</feature>
<dbReference type="EMBL" id="JAACJM010000157">
    <property type="protein sequence ID" value="KAF5342763.1"/>
    <property type="molecule type" value="Genomic_DNA"/>
</dbReference>
<feature type="region of interest" description="Disordered" evidence="1">
    <location>
        <begin position="30"/>
        <end position="79"/>
    </location>
</feature>
<protein>
    <recommendedName>
        <fullName evidence="4">Transposase family Tnp2 protein</fullName>
    </recommendedName>
</protein>
<feature type="region of interest" description="Disordered" evidence="1">
    <location>
        <begin position="91"/>
        <end position="124"/>
    </location>
</feature>
<organism evidence="2 3">
    <name type="scientific">Tetrapyrgos nigripes</name>
    <dbReference type="NCBI Taxonomy" id="182062"/>
    <lineage>
        <taxon>Eukaryota</taxon>
        <taxon>Fungi</taxon>
        <taxon>Dikarya</taxon>
        <taxon>Basidiomycota</taxon>
        <taxon>Agaricomycotina</taxon>
        <taxon>Agaricomycetes</taxon>
        <taxon>Agaricomycetidae</taxon>
        <taxon>Agaricales</taxon>
        <taxon>Marasmiineae</taxon>
        <taxon>Marasmiaceae</taxon>
        <taxon>Tetrapyrgos</taxon>
    </lineage>
</organism>
<reference evidence="2 3" key="1">
    <citation type="journal article" date="2020" name="ISME J.">
        <title>Uncovering the hidden diversity of litter-decomposition mechanisms in mushroom-forming fungi.</title>
        <authorList>
            <person name="Floudas D."/>
            <person name="Bentzer J."/>
            <person name="Ahren D."/>
            <person name="Johansson T."/>
            <person name="Persson P."/>
            <person name="Tunlid A."/>
        </authorList>
    </citation>
    <scope>NUCLEOTIDE SEQUENCE [LARGE SCALE GENOMIC DNA]</scope>
    <source>
        <strain evidence="2 3">CBS 291.85</strain>
    </source>
</reference>
<dbReference type="AlphaFoldDB" id="A0A8H5FNC8"/>
<dbReference type="OrthoDB" id="2986351at2759"/>
<feature type="compositionally biased region" description="Acidic residues" evidence="1">
    <location>
        <begin position="110"/>
        <end position="124"/>
    </location>
</feature>
<evidence type="ECO:0000256" key="1">
    <source>
        <dbReference type="SAM" id="MobiDB-lite"/>
    </source>
</evidence>
<dbReference type="InterPro" id="IPR004242">
    <property type="entry name" value="Transposase_21"/>
</dbReference>
<dbReference type="Pfam" id="PF02992">
    <property type="entry name" value="Transposase_21"/>
    <property type="match status" value="1"/>
</dbReference>
<sequence length="661" mass="74523">MARSGKQWCEHCQQYISQKRANEHRAFLFNPYPAPSASEPSLSVPQLNDNDNDRDMAWDEPPLPTSGDLATPSGARHFTGDGLQNIRAWVEDADDEEDLMDTEGWTSRELEDEDEGSEEDDEEDFDWDAFVQRYRAANGNLSAEEQFGASYEHEAAGAMLAEYDLAICRAFAYKLTTHTTDRAFAKTPYAFPRHPSELPLPKLDMIRSRVTALASVEPCLFDCCPNSCCAYTGRHADRDSCPYCNEKRFRTNGKPRKRHVHIDCQSLRHKYFEDSRDIALGLTTDGFAPHKRRKKMAWPLILFNYNLHPDIRFHIENILSLGVIPGPKKPHDIDSFLWPLLEELSRLAHGVCSYDVVNNVIFPLRAYLIAVFGDIPAVSMLMHMKGHNAKSPCRMCSIIGVVGPNDARTHYVPLNRAWIGIDDDNGVRVYDPRNLPMPPDFLLCLPKAQSPEGHLSAGFVTSICAALVTRLNNEHIPGQRRKRIPIGMVRRHLQSAQIEIWGCMRQVDSEEGETIRASSVGGTALEDTRDATFIRYQAYVDVHARMNNRRQKLVLKDFYGQLERIAVVCFTDPAACHALKVTSGEEICLAAIRSCKLDKKQPLIEIGMDMHFYSGFGALDVIGIESVQNLIGRVRDGDRAGWVLLDRSGTLKRTLCIDSDD</sequence>
<accession>A0A8H5FNC8</accession>
<dbReference type="Proteomes" id="UP000559256">
    <property type="component" value="Unassembled WGS sequence"/>
</dbReference>
<evidence type="ECO:0008006" key="4">
    <source>
        <dbReference type="Google" id="ProtNLM"/>
    </source>
</evidence>
<evidence type="ECO:0000313" key="3">
    <source>
        <dbReference type="Proteomes" id="UP000559256"/>
    </source>
</evidence>
<evidence type="ECO:0000313" key="2">
    <source>
        <dbReference type="EMBL" id="KAF5342763.1"/>
    </source>
</evidence>
<name>A0A8H5FNC8_9AGAR</name>
<gene>
    <name evidence="2" type="ORF">D9758_017036</name>
</gene>
<proteinExistence type="predicted"/>
<keyword evidence="3" id="KW-1185">Reference proteome</keyword>